<dbReference type="PROSITE" id="PS51257">
    <property type="entry name" value="PROKAR_LIPOPROTEIN"/>
    <property type="match status" value="1"/>
</dbReference>
<comment type="caution">
    <text evidence="1">The sequence shown here is derived from an EMBL/GenBank/DDBJ whole genome shotgun (WGS) entry which is preliminary data.</text>
</comment>
<organism evidence="1 2">
    <name type="scientific">Lacinutrix iliipiscaria</name>
    <dbReference type="NCBI Taxonomy" id="1230532"/>
    <lineage>
        <taxon>Bacteria</taxon>
        <taxon>Pseudomonadati</taxon>
        <taxon>Bacteroidota</taxon>
        <taxon>Flavobacteriia</taxon>
        <taxon>Flavobacteriales</taxon>
        <taxon>Flavobacteriaceae</taxon>
        <taxon>Lacinutrix</taxon>
    </lineage>
</organism>
<evidence type="ECO:0000313" key="2">
    <source>
        <dbReference type="Proteomes" id="UP001597533"/>
    </source>
</evidence>
<reference evidence="2" key="1">
    <citation type="journal article" date="2019" name="Int. J. Syst. Evol. Microbiol.">
        <title>The Global Catalogue of Microorganisms (GCM) 10K type strain sequencing project: providing services to taxonomists for standard genome sequencing and annotation.</title>
        <authorList>
            <consortium name="The Broad Institute Genomics Platform"/>
            <consortium name="The Broad Institute Genome Sequencing Center for Infectious Disease"/>
            <person name="Wu L."/>
            <person name="Ma J."/>
        </authorList>
    </citation>
    <scope>NUCLEOTIDE SEQUENCE [LARGE SCALE GENOMIC DNA]</scope>
    <source>
        <strain evidence="2">KCTC 32141</strain>
    </source>
</reference>
<protein>
    <submittedName>
        <fullName evidence="1">Uncharacterized protein</fullName>
    </submittedName>
</protein>
<dbReference type="EMBL" id="JBHUOV010000001">
    <property type="protein sequence ID" value="MFD2822828.1"/>
    <property type="molecule type" value="Genomic_DNA"/>
</dbReference>
<sequence length="111" mass="12420">MKKHLSFIMLLLVFTSCVIDNPKPEECIVQNVTITKITEGTSNDIVFHDDGSDFYYINRGLEHGLILDSLNAKVLNKTVTLHLPKMLGGMVTSEHIAQIAIGDEIIFTEFN</sequence>
<gene>
    <name evidence="1" type="ORF">ACFS5M_04045</name>
</gene>
<proteinExistence type="predicted"/>
<dbReference type="RefSeq" id="WP_183486068.1">
    <property type="nucleotide sequence ID" value="NZ_JBHUOV010000001.1"/>
</dbReference>
<keyword evidence="2" id="KW-1185">Reference proteome</keyword>
<dbReference type="Proteomes" id="UP001597533">
    <property type="component" value="Unassembled WGS sequence"/>
</dbReference>
<evidence type="ECO:0000313" key="1">
    <source>
        <dbReference type="EMBL" id="MFD2822828.1"/>
    </source>
</evidence>
<name>A0ABW5WJC1_9FLAO</name>
<accession>A0ABW5WJC1</accession>